<evidence type="ECO:0000313" key="13">
    <source>
        <dbReference type="Proteomes" id="UP000814243"/>
    </source>
</evidence>
<dbReference type="InterPro" id="IPR001995">
    <property type="entry name" value="Peptidase_A2_cat"/>
</dbReference>
<evidence type="ECO:0000256" key="1">
    <source>
        <dbReference type="ARBA" id="ARBA00022679"/>
    </source>
</evidence>
<dbReference type="PROSITE" id="PS50158">
    <property type="entry name" value="ZF_CCHC"/>
    <property type="match status" value="1"/>
</dbReference>
<evidence type="ECO:0008006" key="14">
    <source>
        <dbReference type="Google" id="ProtNLM"/>
    </source>
</evidence>
<dbReference type="GO" id="GO:0003676">
    <property type="term" value="F:nucleic acid binding"/>
    <property type="evidence" value="ECO:0007669"/>
    <property type="project" value="InterPro"/>
</dbReference>
<evidence type="ECO:0000259" key="11">
    <source>
        <dbReference type="PROSITE" id="PS50994"/>
    </source>
</evidence>
<dbReference type="GO" id="GO:0004190">
    <property type="term" value="F:aspartic-type endopeptidase activity"/>
    <property type="evidence" value="ECO:0007669"/>
    <property type="project" value="InterPro"/>
</dbReference>
<sequence length="639" mass="72452">MDAELVKTLLESIKMAISTNRRQDDISLPSFDPEKMHNGADSWCKNIEDLGAEFNWTSLQMVAKAGKALRGTAFSWFESWEPEHRDWETFRQDLVALFPTKKNLTEKLTKAVLYNSESAETYAEYAREKILLLKKTKVSFTEEQLVELVCGGVRDVNVRMASFNSSVNTTNELITLFSSYSKNPKKRPFEKNATVDDSSTAKKPRTDFATKQCFSCGQKGHIQFQCPKNSNNNKNSSDSKASPKSKDILNTSIKNLKCGYCKKEGHSVEKCWTKQRVDREKQNIKPVNCLTQSGLKLTKIYINDITVDALIDTGANCSIIKESIAFRLGCHVSPWTVRLDGIGSGHVNTFGKITVPVRFNDVCIELDLNVVSNDFVYDCIIGQDVVKYADIAIITDTSGTKLVRKNIVNLNRATNFSNVSLTNLFREWNVDHHMISTGTPRSNGQIERYVATIINMLSTICNNEAEWPNSLYKVQQTLNTTIQKASGFSPLRLLIGRDSNIPSVQARLADIEEPGPSNVNQIIDIRADRVLAYKKMKSAADKYKSRFDTTRRDNISYEIGDIVYVSQDHRRHSKLSPKYKGPYEIIEILQNDRYRLRGQGRLHNIVIAKEKLRKWQGEWSEENQTAEQALTDNDSSDEE</sequence>
<dbReference type="InterPro" id="IPR001969">
    <property type="entry name" value="Aspartic_peptidase_AS"/>
</dbReference>
<evidence type="ECO:0000313" key="12">
    <source>
        <dbReference type="EMBL" id="KAH9641258.1"/>
    </source>
</evidence>
<organism evidence="12 13">
    <name type="scientific">Spodoptera exigua</name>
    <name type="common">Beet armyworm</name>
    <name type="synonym">Noctua fulgens</name>
    <dbReference type="NCBI Taxonomy" id="7107"/>
    <lineage>
        <taxon>Eukaryota</taxon>
        <taxon>Metazoa</taxon>
        <taxon>Ecdysozoa</taxon>
        <taxon>Arthropoda</taxon>
        <taxon>Hexapoda</taxon>
        <taxon>Insecta</taxon>
        <taxon>Pterygota</taxon>
        <taxon>Neoptera</taxon>
        <taxon>Endopterygota</taxon>
        <taxon>Lepidoptera</taxon>
        <taxon>Glossata</taxon>
        <taxon>Ditrysia</taxon>
        <taxon>Noctuoidea</taxon>
        <taxon>Noctuidae</taxon>
        <taxon>Amphipyrinae</taxon>
        <taxon>Spodoptera</taxon>
    </lineage>
</organism>
<keyword evidence="3" id="KW-0540">Nuclease</keyword>
<feature type="region of interest" description="Disordered" evidence="8">
    <location>
        <begin position="618"/>
        <end position="639"/>
    </location>
</feature>
<feature type="compositionally biased region" description="Polar residues" evidence="8">
    <location>
        <begin position="622"/>
        <end position="633"/>
    </location>
</feature>
<dbReference type="SMART" id="SM00343">
    <property type="entry name" value="ZnF_C2HC"/>
    <property type="match status" value="2"/>
</dbReference>
<protein>
    <recommendedName>
        <fullName evidence="14">Endonuclease</fullName>
    </recommendedName>
</protein>
<dbReference type="GO" id="GO:0015074">
    <property type="term" value="P:DNA integration"/>
    <property type="evidence" value="ECO:0007669"/>
    <property type="project" value="InterPro"/>
</dbReference>
<dbReference type="PANTHER" id="PTHR37984">
    <property type="entry name" value="PROTEIN CBG26694"/>
    <property type="match status" value="1"/>
</dbReference>
<dbReference type="InterPro" id="IPR050951">
    <property type="entry name" value="Retrovirus_Pol_polyprotein"/>
</dbReference>
<dbReference type="Gene3D" id="2.40.70.10">
    <property type="entry name" value="Acid Proteases"/>
    <property type="match status" value="1"/>
</dbReference>
<dbReference type="Pfam" id="PF00098">
    <property type="entry name" value="zf-CCHC"/>
    <property type="match status" value="1"/>
</dbReference>
<keyword evidence="7" id="KW-0862">Zinc</keyword>
<keyword evidence="1" id="KW-0808">Transferase</keyword>
<accession>A0A922MRJ4</accession>
<evidence type="ECO:0000259" key="9">
    <source>
        <dbReference type="PROSITE" id="PS50158"/>
    </source>
</evidence>
<dbReference type="InterPro" id="IPR001584">
    <property type="entry name" value="Integrase_cat-core"/>
</dbReference>
<evidence type="ECO:0000256" key="5">
    <source>
        <dbReference type="ARBA" id="ARBA00022801"/>
    </source>
</evidence>
<dbReference type="PROSITE" id="PS00141">
    <property type="entry name" value="ASP_PROTEASE"/>
    <property type="match status" value="1"/>
</dbReference>
<dbReference type="GO" id="GO:0004519">
    <property type="term" value="F:endonuclease activity"/>
    <property type="evidence" value="ECO:0007669"/>
    <property type="project" value="UniProtKB-KW"/>
</dbReference>
<proteinExistence type="predicted"/>
<keyword evidence="6" id="KW-0695">RNA-directed DNA polymerase</keyword>
<evidence type="ECO:0000259" key="10">
    <source>
        <dbReference type="PROSITE" id="PS50175"/>
    </source>
</evidence>
<dbReference type="GO" id="GO:0003964">
    <property type="term" value="F:RNA-directed DNA polymerase activity"/>
    <property type="evidence" value="ECO:0007669"/>
    <property type="project" value="UniProtKB-KW"/>
</dbReference>
<evidence type="ECO:0000256" key="2">
    <source>
        <dbReference type="ARBA" id="ARBA00022695"/>
    </source>
</evidence>
<dbReference type="SUPFAM" id="SSF53098">
    <property type="entry name" value="Ribonuclease H-like"/>
    <property type="match status" value="1"/>
</dbReference>
<dbReference type="PANTHER" id="PTHR37984:SF5">
    <property type="entry name" value="PROTEIN NYNRIN-LIKE"/>
    <property type="match status" value="1"/>
</dbReference>
<keyword evidence="7" id="KW-0863">Zinc-finger</keyword>
<dbReference type="InterPro" id="IPR012337">
    <property type="entry name" value="RNaseH-like_sf"/>
</dbReference>
<dbReference type="InterPro" id="IPR036397">
    <property type="entry name" value="RNaseH_sf"/>
</dbReference>
<dbReference type="InterPro" id="IPR001878">
    <property type="entry name" value="Znf_CCHC"/>
</dbReference>
<reference evidence="12" key="1">
    <citation type="journal article" date="2021" name="G3 (Bethesda)">
        <title>Genome and transcriptome analysis of the beet armyworm Spodoptera exigua reveals targets for pest control. .</title>
        <authorList>
            <person name="Simon S."/>
            <person name="Breeschoten T."/>
            <person name="Jansen H.J."/>
            <person name="Dirks R.P."/>
            <person name="Schranz M.E."/>
            <person name="Ros V.I.D."/>
        </authorList>
    </citation>
    <scope>NUCLEOTIDE SEQUENCE</scope>
    <source>
        <strain evidence="12">TB_SE_WUR_2020</strain>
    </source>
</reference>
<evidence type="ECO:0000256" key="6">
    <source>
        <dbReference type="ARBA" id="ARBA00022918"/>
    </source>
</evidence>
<dbReference type="Proteomes" id="UP000814243">
    <property type="component" value="Unassembled WGS sequence"/>
</dbReference>
<keyword evidence="7" id="KW-0479">Metal-binding</keyword>
<name>A0A922MRJ4_SPOEX</name>
<comment type="caution">
    <text evidence="12">The sequence shown here is derived from an EMBL/GenBank/DDBJ whole genome shotgun (WGS) entry which is preliminary data.</text>
</comment>
<dbReference type="InterPro" id="IPR021109">
    <property type="entry name" value="Peptidase_aspartic_dom_sf"/>
</dbReference>
<dbReference type="InterPro" id="IPR036875">
    <property type="entry name" value="Znf_CCHC_sf"/>
</dbReference>
<dbReference type="CDD" id="cd00303">
    <property type="entry name" value="retropepsin_like"/>
    <property type="match status" value="1"/>
</dbReference>
<keyword evidence="4" id="KW-0255">Endonuclease</keyword>
<keyword evidence="5" id="KW-0378">Hydrolase</keyword>
<evidence type="ECO:0000256" key="8">
    <source>
        <dbReference type="SAM" id="MobiDB-lite"/>
    </source>
</evidence>
<dbReference type="GO" id="GO:0006508">
    <property type="term" value="P:proteolysis"/>
    <property type="evidence" value="ECO:0007669"/>
    <property type="project" value="InterPro"/>
</dbReference>
<dbReference type="GO" id="GO:0008270">
    <property type="term" value="F:zinc ion binding"/>
    <property type="evidence" value="ECO:0007669"/>
    <property type="project" value="UniProtKB-KW"/>
</dbReference>
<dbReference type="SUPFAM" id="SSF50630">
    <property type="entry name" value="Acid proteases"/>
    <property type="match status" value="1"/>
</dbReference>
<dbReference type="AlphaFoldDB" id="A0A922MRJ4"/>
<gene>
    <name evidence="12" type="ORF">HF086_016431</name>
</gene>
<feature type="domain" description="Integrase catalytic" evidence="11">
    <location>
        <begin position="407"/>
        <end position="498"/>
    </location>
</feature>
<dbReference type="Gene3D" id="4.10.60.10">
    <property type="entry name" value="Zinc finger, CCHC-type"/>
    <property type="match status" value="1"/>
</dbReference>
<dbReference type="Gene3D" id="3.30.420.10">
    <property type="entry name" value="Ribonuclease H-like superfamily/Ribonuclease H"/>
    <property type="match status" value="1"/>
</dbReference>
<dbReference type="EMBL" id="JACEFF010000246">
    <property type="protein sequence ID" value="KAH9641258.1"/>
    <property type="molecule type" value="Genomic_DNA"/>
</dbReference>
<evidence type="ECO:0000256" key="4">
    <source>
        <dbReference type="ARBA" id="ARBA00022759"/>
    </source>
</evidence>
<evidence type="ECO:0000256" key="7">
    <source>
        <dbReference type="PROSITE-ProRule" id="PRU00047"/>
    </source>
</evidence>
<feature type="domain" description="CCHC-type" evidence="9">
    <location>
        <begin position="213"/>
        <end position="228"/>
    </location>
</feature>
<dbReference type="PROSITE" id="PS50994">
    <property type="entry name" value="INTEGRASE"/>
    <property type="match status" value="1"/>
</dbReference>
<feature type="domain" description="Peptidase A2" evidence="10">
    <location>
        <begin position="307"/>
        <end position="322"/>
    </location>
</feature>
<evidence type="ECO:0000256" key="3">
    <source>
        <dbReference type="ARBA" id="ARBA00022722"/>
    </source>
</evidence>
<keyword evidence="2" id="KW-0548">Nucleotidyltransferase</keyword>
<dbReference type="PROSITE" id="PS50175">
    <property type="entry name" value="ASP_PROT_RETROV"/>
    <property type="match status" value="1"/>
</dbReference>
<dbReference type="SUPFAM" id="SSF57756">
    <property type="entry name" value="Retrovirus zinc finger-like domains"/>
    <property type="match status" value="1"/>
</dbReference>
<dbReference type="Pfam" id="PF13650">
    <property type="entry name" value="Asp_protease_2"/>
    <property type="match status" value="1"/>
</dbReference>